<dbReference type="AlphaFoldDB" id="A0AA86QVB3"/>
<evidence type="ECO:0000313" key="5">
    <source>
        <dbReference type="Proteomes" id="UP001642409"/>
    </source>
</evidence>
<gene>
    <name evidence="1" type="ORF">HINF_LOCUS13222</name>
    <name evidence="3" type="ORF">HINF_LOCUS35752</name>
    <name evidence="2" type="ORF">HINF_LOCUS54366</name>
    <name evidence="4" type="ORF">HINF_LOCUS55779</name>
</gene>
<protein>
    <submittedName>
        <fullName evidence="3">Hypothetical_protein</fullName>
    </submittedName>
</protein>
<accession>A0AA86QVB3</accession>
<reference evidence="2" key="1">
    <citation type="submission" date="2023-06" db="EMBL/GenBank/DDBJ databases">
        <authorList>
            <person name="Kurt Z."/>
        </authorList>
    </citation>
    <scope>NUCLEOTIDE SEQUENCE</scope>
</reference>
<evidence type="ECO:0000313" key="2">
    <source>
        <dbReference type="EMBL" id="CAI9966721.1"/>
    </source>
</evidence>
<comment type="caution">
    <text evidence="2">The sequence shown here is derived from an EMBL/GenBank/DDBJ whole genome shotgun (WGS) entry which is preliminary data.</text>
</comment>
<dbReference type="EMBL" id="CATOUU010000343">
    <property type="protein sequence ID" value="CAI9925577.1"/>
    <property type="molecule type" value="Genomic_DNA"/>
</dbReference>
<organism evidence="2">
    <name type="scientific">Hexamita inflata</name>
    <dbReference type="NCBI Taxonomy" id="28002"/>
    <lineage>
        <taxon>Eukaryota</taxon>
        <taxon>Metamonada</taxon>
        <taxon>Diplomonadida</taxon>
        <taxon>Hexamitidae</taxon>
        <taxon>Hexamitinae</taxon>
        <taxon>Hexamita</taxon>
    </lineage>
</organism>
<name>A0AA86QVB3_9EUKA</name>
<dbReference type="EMBL" id="CAXDID020000130">
    <property type="protein sequence ID" value="CAL6035071.1"/>
    <property type="molecule type" value="Genomic_DNA"/>
</dbReference>
<evidence type="ECO:0000313" key="4">
    <source>
        <dbReference type="EMBL" id="CAL6072763.1"/>
    </source>
</evidence>
<sequence length="231" mass="27262">MFQVLIDQEIKLLPYKFKKLHQLINNTNPSQIDIRQKLNSVLGTDLTNPLSSYHFDQIKEELKNIEDITSVFDDLFQFYEYQLQFYKDFENVLNCESQQQTSQQQSNKPEIDELEICELQNANNAQKLLNSDLYSQISSEKDEIKSQFYEKKDAIKRIQLHYSNIFNQVHLDPSQLLLLRDHVELKTNCSYSGATNIPDSQFTVLKSQTEPKKTHKFNNHYKSVVRSFVRK</sequence>
<proteinExistence type="predicted"/>
<keyword evidence="5" id="KW-1185">Reference proteome</keyword>
<dbReference type="Proteomes" id="UP001642409">
    <property type="component" value="Unassembled WGS sequence"/>
</dbReference>
<evidence type="ECO:0000313" key="3">
    <source>
        <dbReference type="EMBL" id="CAL6035071.1"/>
    </source>
</evidence>
<evidence type="ECO:0000313" key="1">
    <source>
        <dbReference type="EMBL" id="CAI9925577.1"/>
    </source>
</evidence>
<dbReference type="EMBL" id="CAXDID020000297">
    <property type="protein sequence ID" value="CAL6072763.1"/>
    <property type="molecule type" value="Genomic_DNA"/>
</dbReference>
<dbReference type="EMBL" id="CATOUU010001009">
    <property type="protein sequence ID" value="CAI9966721.1"/>
    <property type="molecule type" value="Genomic_DNA"/>
</dbReference>
<reference evidence="3 5" key="2">
    <citation type="submission" date="2024-07" db="EMBL/GenBank/DDBJ databases">
        <authorList>
            <person name="Akdeniz Z."/>
        </authorList>
    </citation>
    <scope>NUCLEOTIDE SEQUENCE [LARGE SCALE GENOMIC DNA]</scope>
</reference>